<dbReference type="AlphaFoldDB" id="A0A8K0K7Z8"/>
<dbReference type="InterPro" id="IPR050505">
    <property type="entry name" value="WDR55/POC1"/>
</dbReference>
<dbReference type="Gene3D" id="2.130.10.10">
    <property type="entry name" value="YVTN repeat-like/Quinoprotein amine dehydrogenase"/>
    <property type="match status" value="2"/>
</dbReference>
<dbReference type="InterPro" id="IPR001680">
    <property type="entry name" value="WD40_rpt"/>
</dbReference>
<dbReference type="SUPFAM" id="SSF50978">
    <property type="entry name" value="WD40 repeat-like"/>
    <property type="match status" value="1"/>
</dbReference>
<dbReference type="SMART" id="SM00320">
    <property type="entry name" value="WD40"/>
    <property type="match status" value="6"/>
</dbReference>
<organism evidence="7 8">
    <name type="scientific">Ladona fulva</name>
    <name type="common">Scarce chaser dragonfly</name>
    <name type="synonym">Libellula fulva</name>
    <dbReference type="NCBI Taxonomy" id="123851"/>
    <lineage>
        <taxon>Eukaryota</taxon>
        <taxon>Metazoa</taxon>
        <taxon>Ecdysozoa</taxon>
        <taxon>Arthropoda</taxon>
        <taxon>Hexapoda</taxon>
        <taxon>Insecta</taxon>
        <taxon>Pterygota</taxon>
        <taxon>Palaeoptera</taxon>
        <taxon>Odonata</taxon>
        <taxon>Epiprocta</taxon>
        <taxon>Anisoptera</taxon>
        <taxon>Libelluloidea</taxon>
        <taxon>Libellulidae</taxon>
        <taxon>Ladona</taxon>
    </lineage>
</organism>
<name>A0A8K0K7Z8_LADFU</name>
<feature type="repeat" description="WD" evidence="5">
    <location>
        <begin position="337"/>
        <end position="378"/>
    </location>
</feature>
<protein>
    <recommendedName>
        <fullName evidence="4">WD repeat-containing protein 55 homolog</fullName>
    </recommendedName>
</protein>
<dbReference type="EMBL" id="KZ308465">
    <property type="protein sequence ID" value="KAG8230101.1"/>
    <property type="molecule type" value="Genomic_DNA"/>
</dbReference>
<evidence type="ECO:0000256" key="3">
    <source>
        <dbReference type="ARBA" id="ARBA00022737"/>
    </source>
</evidence>
<keyword evidence="3" id="KW-0677">Repeat</keyword>
<feature type="compositionally biased region" description="Low complexity" evidence="6">
    <location>
        <begin position="27"/>
        <end position="40"/>
    </location>
</feature>
<keyword evidence="2 5" id="KW-0853">WD repeat</keyword>
<dbReference type="OrthoDB" id="2288928at2759"/>
<dbReference type="PROSITE" id="PS00678">
    <property type="entry name" value="WD_REPEATS_1"/>
    <property type="match status" value="1"/>
</dbReference>
<evidence type="ECO:0000256" key="5">
    <source>
        <dbReference type="PROSITE-ProRule" id="PRU00221"/>
    </source>
</evidence>
<comment type="similarity">
    <text evidence="1">Belongs to the WD repeat WDR55 family.</text>
</comment>
<dbReference type="Proteomes" id="UP000792457">
    <property type="component" value="Unassembled WGS sequence"/>
</dbReference>
<evidence type="ECO:0000256" key="4">
    <source>
        <dbReference type="ARBA" id="ARBA00023478"/>
    </source>
</evidence>
<comment type="caution">
    <text evidence="7">The sequence shown here is derived from an EMBL/GenBank/DDBJ whole genome shotgun (WGS) entry which is preliminary data.</text>
</comment>
<dbReference type="InterPro" id="IPR019775">
    <property type="entry name" value="WD40_repeat_CS"/>
</dbReference>
<evidence type="ECO:0000313" key="7">
    <source>
        <dbReference type="EMBL" id="KAG8230101.1"/>
    </source>
</evidence>
<feature type="repeat" description="WD" evidence="5">
    <location>
        <begin position="184"/>
        <end position="210"/>
    </location>
</feature>
<dbReference type="PANTHER" id="PTHR44019">
    <property type="entry name" value="WD REPEAT-CONTAINING PROTEIN 55"/>
    <property type="match status" value="1"/>
</dbReference>
<evidence type="ECO:0000256" key="6">
    <source>
        <dbReference type="SAM" id="MobiDB-lite"/>
    </source>
</evidence>
<proteinExistence type="inferred from homology"/>
<evidence type="ECO:0000256" key="1">
    <source>
        <dbReference type="ARBA" id="ARBA00007625"/>
    </source>
</evidence>
<accession>A0A8K0K7Z8</accession>
<dbReference type="PROSITE" id="PS50082">
    <property type="entry name" value="WD_REPEATS_2"/>
    <property type="match status" value="3"/>
</dbReference>
<keyword evidence="8" id="KW-1185">Reference proteome</keyword>
<feature type="region of interest" description="Disordered" evidence="6">
    <location>
        <begin position="1"/>
        <end position="59"/>
    </location>
</feature>
<dbReference type="InterPro" id="IPR036322">
    <property type="entry name" value="WD40_repeat_dom_sf"/>
</dbReference>
<reference evidence="7" key="2">
    <citation type="submission" date="2017-10" db="EMBL/GenBank/DDBJ databases">
        <title>Ladona fulva Genome sequencing and assembly.</title>
        <authorList>
            <person name="Murali S."/>
            <person name="Richards S."/>
            <person name="Bandaranaike D."/>
            <person name="Bellair M."/>
            <person name="Blankenburg K."/>
            <person name="Chao H."/>
            <person name="Dinh H."/>
            <person name="Doddapaneni H."/>
            <person name="Dugan-Rocha S."/>
            <person name="Elkadiri S."/>
            <person name="Gnanaolivu R."/>
            <person name="Hernandez B."/>
            <person name="Skinner E."/>
            <person name="Javaid M."/>
            <person name="Lee S."/>
            <person name="Li M."/>
            <person name="Ming W."/>
            <person name="Munidasa M."/>
            <person name="Muniz J."/>
            <person name="Nguyen L."/>
            <person name="Hughes D."/>
            <person name="Osuji N."/>
            <person name="Pu L.-L."/>
            <person name="Puazo M."/>
            <person name="Qu C."/>
            <person name="Quiroz J."/>
            <person name="Raj R."/>
            <person name="Weissenberger G."/>
            <person name="Xin Y."/>
            <person name="Zou X."/>
            <person name="Han Y."/>
            <person name="Worley K."/>
            <person name="Muzny D."/>
            <person name="Gibbs R."/>
        </authorList>
    </citation>
    <scope>NUCLEOTIDE SEQUENCE</scope>
    <source>
        <strain evidence="7">Sampled in the wild</strain>
    </source>
</reference>
<gene>
    <name evidence="7" type="ORF">J437_LFUL007645</name>
</gene>
<dbReference type="PROSITE" id="PS50294">
    <property type="entry name" value="WD_REPEATS_REGION"/>
    <property type="match status" value="1"/>
</dbReference>
<sequence length="413" mass="46272">MGITNREIESGSDSDSSKHDSDEDSDSSNGVYSVCSSSESQNATQDKDANKSEEEEEDRVIQAIRKEQERVRDHPPDIRADSFIVDLSFHPQSNIIAAALITGDVSLYKFSSEVNEIVNNLENHKKAARAVEFSEDGHYLYSVSKDKSICVTDVDLGKPKRFIKKAHRHVAIENEPIYSAHVLDENLFATGDDDGTVKLWDLRKETPIFALKEMEDYVSCIITNDSKRYLICSSGEGTITAINIGTKKLHMQSELYEAELNSMILIKGDKKLVVGSSKGKMYLFNWGEFGYHNDEFIGPKHSINSMVAISDSVVVGGFEDGKLRATHFFPHQQLGIVGQHEFAVENIDISSDGELLASCSHDQLIKFWNIKYFEEMKINYKGKVNKAKVSKFNLPSSNQKNVSDFFADLANDD</sequence>
<evidence type="ECO:0000313" key="8">
    <source>
        <dbReference type="Proteomes" id="UP000792457"/>
    </source>
</evidence>
<evidence type="ECO:0000256" key="2">
    <source>
        <dbReference type="ARBA" id="ARBA00022574"/>
    </source>
</evidence>
<dbReference type="Pfam" id="PF24796">
    <property type="entry name" value="WDR55"/>
    <property type="match status" value="1"/>
</dbReference>
<dbReference type="PANTHER" id="PTHR44019:SF20">
    <property type="entry name" value="WD REPEAT-CONTAINING PROTEIN 55"/>
    <property type="match status" value="1"/>
</dbReference>
<dbReference type="InterPro" id="IPR015943">
    <property type="entry name" value="WD40/YVTN_repeat-like_dom_sf"/>
</dbReference>
<reference evidence="7" key="1">
    <citation type="submission" date="2013-04" db="EMBL/GenBank/DDBJ databases">
        <authorList>
            <person name="Qu J."/>
            <person name="Murali S.C."/>
            <person name="Bandaranaike D."/>
            <person name="Bellair M."/>
            <person name="Blankenburg K."/>
            <person name="Chao H."/>
            <person name="Dinh H."/>
            <person name="Doddapaneni H."/>
            <person name="Downs B."/>
            <person name="Dugan-Rocha S."/>
            <person name="Elkadiri S."/>
            <person name="Gnanaolivu R.D."/>
            <person name="Hernandez B."/>
            <person name="Javaid M."/>
            <person name="Jayaseelan J.C."/>
            <person name="Lee S."/>
            <person name="Li M."/>
            <person name="Ming W."/>
            <person name="Munidasa M."/>
            <person name="Muniz J."/>
            <person name="Nguyen L."/>
            <person name="Ongeri F."/>
            <person name="Osuji N."/>
            <person name="Pu L.-L."/>
            <person name="Puazo M."/>
            <person name="Qu C."/>
            <person name="Quiroz J."/>
            <person name="Raj R."/>
            <person name="Weissenberger G."/>
            <person name="Xin Y."/>
            <person name="Zou X."/>
            <person name="Han Y."/>
            <person name="Richards S."/>
            <person name="Worley K."/>
            <person name="Muzny D."/>
            <person name="Gibbs R."/>
        </authorList>
    </citation>
    <scope>NUCLEOTIDE SEQUENCE</scope>
    <source>
        <strain evidence="7">Sampled in the wild</strain>
    </source>
</reference>
<feature type="repeat" description="WD" evidence="5">
    <location>
        <begin position="121"/>
        <end position="162"/>
    </location>
</feature>